<dbReference type="OrthoDB" id="9989245at2759"/>
<dbReference type="Proteomes" id="UP000663887">
    <property type="component" value="Unassembled WGS sequence"/>
</dbReference>
<sequence length="166" mass="18069">MIPLPNLFFVVLVVASFYGVSTEIVKYTVTFDPCVQNSTCPQGNPAKFNHTFALNGTLSPKLTLTVGDRLQFNLAVNVSIHPLTICQNSPIPQFCQGVNGTDELNIPITQAGDTTSVTFIAVGTYYYGCNYHPGMGALINVTSSTIVRPSRSRVNTRTGHKLRIPF</sequence>
<reference evidence="2" key="1">
    <citation type="submission" date="2021-02" db="EMBL/GenBank/DDBJ databases">
        <authorList>
            <person name="Nowell W R."/>
        </authorList>
    </citation>
    <scope>NUCLEOTIDE SEQUENCE</scope>
</reference>
<keyword evidence="1" id="KW-0732">Signal</keyword>
<evidence type="ECO:0000313" key="3">
    <source>
        <dbReference type="EMBL" id="CAF2120086.1"/>
    </source>
</evidence>
<dbReference type="EMBL" id="CAJOBJ010004211">
    <property type="protein sequence ID" value="CAF3992863.1"/>
    <property type="molecule type" value="Genomic_DNA"/>
</dbReference>
<organism evidence="2 5">
    <name type="scientific">Rotaria magnacalcarata</name>
    <dbReference type="NCBI Taxonomy" id="392030"/>
    <lineage>
        <taxon>Eukaryota</taxon>
        <taxon>Metazoa</taxon>
        <taxon>Spiralia</taxon>
        <taxon>Gnathifera</taxon>
        <taxon>Rotifera</taxon>
        <taxon>Eurotatoria</taxon>
        <taxon>Bdelloidea</taxon>
        <taxon>Philodinida</taxon>
        <taxon>Philodinidae</taxon>
        <taxon>Rotaria</taxon>
    </lineage>
</organism>
<evidence type="ECO:0000313" key="5">
    <source>
        <dbReference type="Proteomes" id="UP000663834"/>
    </source>
</evidence>
<dbReference type="AlphaFoldDB" id="A0A816FH12"/>
<accession>A0A816FH12</accession>
<name>A0A816FH12_9BILA</name>
<dbReference type="EMBL" id="CAJNRG010010185">
    <property type="protein sequence ID" value="CAF2120086.1"/>
    <property type="molecule type" value="Genomic_DNA"/>
</dbReference>
<protein>
    <recommendedName>
        <fullName evidence="6">Blue (type 1) copper domain-containing protein</fullName>
    </recommendedName>
</protein>
<evidence type="ECO:0000313" key="4">
    <source>
        <dbReference type="EMBL" id="CAF3992863.1"/>
    </source>
</evidence>
<feature type="chain" id="PRO_5036229989" description="Blue (type 1) copper domain-containing protein" evidence="1">
    <location>
        <begin position="23"/>
        <end position="166"/>
    </location>
</feature>
<dbReference type="Proteomes" id="UP000681720">
    <property type="component" value="Unassembled WGS sequence"/>
</dbReference>
<evidence type="ECO:0000256" key="1">
    <source>
        <dbReference type="SAM" id="SignalP"/>
    </source>
</evidence>
<feature type="signal peptide" evidence="1">
    <location>
        <begin position="1"/>
        <end position="22"/>
    </location>
</feature>
<dbReference type="InterPro" id="IPR008972">
    <property type="entry name" value="Cupredoxin"/>
</dbReference>
<dbReference type="Proteomes" id="UP000663834">
    <property type="component" value="Unassembled WGS sequence"/>
</dbReference>
<evidence type="ECO:0000313" key="2">
    <source>
        <dbReference type="EMBL" id="CAF1661446.1"/>
    </source>
</evidence>
<gene>
    <name evidence="4" type="ORF">GIL414_LOCUS11309</name>
    <name evidence="2" type="ORF">KQP761_LOCUS32148</name>
    <name evidence="3" type="ORF">XDN619_LOCUS22525</name>
</gene>
<evidence type="ECO:0008006" key="6">
    <source>
        <dbReference type="Google" id="ProtNLM"/>
    </source>
</evidence>
<comment type="caution">
    <text evidence="2">The sequence shown here is derived from an EMBL/GenBank/DDBJ whole genome shotgun (WGS) entry which is preliminary data.</text>
</comment>
<proteinExistence type="predicted"/>
<dbReference type="EMBL" id="CAJNOW010017919">
    <property type="protein sequence ID" value="CAF1661446.1"/>
    <property type="molecule type" value="Genomic_DNA"/>
</dbReference>
<dbReference type="Gene3D" id="2.60.40.420">
    <property type="entry name" value="Cupredoxins - blue copper proteins"/>
    <property type="match status" value="1"/>
</dbReference>
<dbReference type="SUPFAM" id="SSF49503">
    <property type="entry name" value="Cupredoxins"/>
    <property type="match status" value="1"/>
</dbReference>